<dbReference type="AlphaFoldDB" id="A0A0M9AIK0"/>
<dbReference type="STRING" id="1705562.AMS69_19165"/>
<name>A0A0M9AIK0_9EURY</name>
<keyword evidence="2" id="KW-1185">Reference proteome</keyword>
<proteinExistence type="predicted"/>
<dbReference type="Gene3D" id="3.30.530.20">
    <property type="match status" value="1"/>
</dbReference>
<dbReference type="RefSeq" id="WP_053969630.1">
    <property type="nucleotide sequence ID" value="NZ_JAWJXX010000009.1"/>
</dbReference>
<accession>A0A0M9AIK0</accession>
<dbReference type="Pfam" id="PF10604">
    <property type="entry name" value="Polyketide_cyc2"/>
    <property type="match status" value="1"/>
</dbReference>
<dbReference type="Proteomes" id="UP000037729">
    <property type="component" value="Unassembled WGS sequence"/>
</dbReference>
<evidence type="ECO:0000313" key="2">
    <source>
        <dbReference type="Proteomes" id="UP000037729"/>
    </source>
</evidence>
<gene>
    <name evidence="1" type="ORF">AMS69_19165</name>
</gene>
<dbReference type="OrthoDB" id="66844at2157"/>
<dbReference type="EMBL" id="LIUF01000013">
    <property type="protein sequence ID" value="KOX91341.1"/>
    <property type="molecule type" value="Genomic_DNA"/>
</dbReference>
<dbReference type="SUPFAM" id="SSF55961">
    <property type="entry name" value="Bet v1-like"/>
    <property type="match status" value="1"/>
</dbReference>
<evidence type="ECO:0000313" key="1">
    <source>
        <dbReference type="EMBL" id="KOX91341.1"/>
    </source>
</evidence>
<protein>
    <submittedName>
        <fullName evidence="1">Polyketide cyclase</fullName>
    </submittedName>
</protein>
<sequence>MALELGASSVSLERTPDGRRLLVRHDVDASVDTVWDVLTDTDCWADWGPSVTAVETADRYITAGTTGRVRVADAVWLPFEVTACVPYRWTWTVARLPATGHFAEKRADSSAVVGFEIPPLATGYAPVCARACQRIAALGKQREA</sequence>
<reference evidence="1 2" key="1">
    <citation type="submission" date="2015-08" db="EMBL/GenBank/DDBJ databases">
        <title>Genomes of Isolates from Cabo Rojo, PR.</title>
        <authorList>
            <person name="Sanchez-Nieves R.L."/>
            <person name="Montalvo-Rodriguez R."/>
        </authorList>
    </citation>
    <scope>NUCLEOTIDE SEQUENCE [LARGE SCALE GENOMIC DNA]</scope>
    <source>
        <strain evidence="1 2">SL3</strain>
    </source>
</reference>
<dbReference type="InterPro" id="IPR019587">
    <property type="entry name" value="Polyketide_cyclase/dehydratase"/>
</dbReference>
<dbReference type="InterPro" id="IPR023393">
    <property type="entry name" value="START-like_dom_sf"/>
</dbReference>
<comment type="caution">
    <text evidence="1">The sequence shown here is derived from an EMBL/GenBank/DDBJ whole genome shotgun (WGS) entry which is preliminary data.</text>
</comment>
<organism evidence="1 2">
    <name type="scientific">Haloarcula rubripromontorii</name>
    <dbReference type="NCBI Taxonomy" id="1705562"/>
    <lineage>
        <taxon>Archaea</taxon>
        <taxon>Methanobacteriati</taxon>
        <taxon>Methanobacteriota</taxon>
        <taxon>Stenosarchaea group</taxon>
        <taxon>Halobacteria</taxon>
        <taxon>Halobacteriales</taxon>
        <taxon>Haloarculaceae</taxon>
        <taxon>Haloarcula</taxon>
    </lineage>
</organism>
<dbReference type="PATRIC" id="fig|1705562.3.peg.673"/>